<evidence type="ECO:0000256" key="5">
    <source>
        <dbReference type="ARBA" id="ARBA00022679"/>
    </source>
</evidence>
<dbReference type="SUPFAM" id="SSF47384">
    <property type="entry name" value="Homodimeric domain of signal transducing histidine kinase"/>
    <property type="match status" value="1"/>
</dbReference>
<dbReference type="InterPro" id="IPR005467">
    <property type="entry name" value="His_kinase_dom"/>
</dbReference>
<comment type="caution">
    <text evidence="12">The sequence shown here is derived from an EMBL/GenBank/DDBJ whole genome shotgun (WGS) entry which is preliminary data.</text>
</comment>
<dbReference type="EC" id="2.7.13.3" evidence="3"/>
<keyword evidence="6" id="KW-0547">Nucleotide-binding</keyword>
<protein>
    <recommendedName>
        <fullName evidence="3">histidine kinase</fullName>
        <ecNumber evidence="3">2.7.13.3</ecNumber>
    </recommendedName>
</protein>
<dbReference type="RefSeq" id="WP_386043637.1">
    <property type="nucleotide sequence ID" value="NZ_JBHUIO010000002.1"/>
</dbReference>
<keyword evidence="10" id="KW-0812">Transmembrane</keyword>
<gene>
    <name evidence="12" type="ORF">ACFSOY_01495</name>
</gene>
<evidence type="ECO:0000256" key="9">
    <source>
        <dbReference type="ARBA" id="ARBA00023012"/>
    </source>
</evidence>
<keyword evidence="7 12" id="KW-0418">Kinase</keyword>
<accession>A0ABW4ZSK2</accession>
<keyword evidence="9" id="KW-0902">Two-component regulatory system</keyword>
<dbReference type="InterPro" id="IPR003594">
    <property type="entry name" value="HATPase_dom"/>
</dbReference>
<keyword evidence="8" id="KW-0067">ATP-binding</keyword>
<proteinExistence type="predicted"/>
<dbReference type="PANTHER" id="PTHR45453">
    <property type="entry name" value="PHOSPHATE REGULON SENSOR PROTEIN PHOR"/>
    <property type="match status" value="1"/>
</dbReference>
<dbReference type="EMBL" id="JBHUIO010000002">
    <property type="protein sequence ID" value="MFD2168693.1"/>
    <property type="molecule type" value="Genomic_DNA"/>
</dbReference>
<feature type="domain" description="Histidine kinase" evidence="11">
    <location>
        <begin position="77"/>
        <end position="294"/>
    </location>
</feature>
<dbReference type="SUPFAM" id="SSF55874">
    <property type="entry name" value="ATPase domain of HSP90 chaperone/DNA topoisomerase II/histidine kinase"/>
    <property type="match status" value="1"/>
</dbReference>
<keyword evidence="10" id="KW-0472">Membrane</keyword>
<dbReference type="PROSITE" id="PS50109">
    <property type="entry name" value="HIS_KIN"/>
    <property type="match status" value="1"/>
</dbReference>
<evidence type="ECO:0000256" key="4">
    <source>
        <dbReference type="ARBA" id="ARBA00022553"/>
    </source>
</evidence>
<evidence type="ECO:0000256" key="3">
    <source>
        <dbReference type="ARBA" id="ARBA00012438"/>
    </source>
</evidence>
<dbReference type="PRINTS" id="PR00344">
    <property type="entry name" value="BCTRLSENSOR"/>
</dbReference>
<keyword evidence="10" id="KW-1133">Transmembrane helix</keyword>
<evidence type="ECO:0000259" key="11">
    <source>
        <dbReference type="PROSITE" id="PS50109"/>
    </source>
</evidence>
<sequence>MDGNEWAYAVRDVSEGHRIVFLDVTTRQGILTNLVYTFLVVGFVMLIVIFFISRYFANRSIAPVQEAFDKQKQFIADASHELKTPLAIINTNTDVLLANEEDTIRSQAKWPSYIKSETERMSKLTGDLLYLTEMDDAREGMIFTTFDVSEAVENVILMMEVAIFEKQITLNYAIEPRVMVRGNSEQFKQVVMILLDYALKYTYPRGSIRIELKTHHHDMVLSVANTGEDIAPEHLDLIFERFFRTDASRARKHGGYGLGLAIAKAIVEQHKGKIYAKSEVKEHTTFFVQLPLDRKKVLD</sequence>
<evidence type="ECO:0000256" key="6">
    <source>
        <dbReference type="ARBA" id="ARBA00022741"/>
    </source>
</evidence>
<evidence type="ECO:0000256" key="8">
    <source>
        <dbReference type="ARBA" id="ARBA00022840"/>
    </source>
</evidence>
<evidence type="ECO:0000313" key="12">
    <source>
        <dbReference type="EMBL" id="MFD2168693.1"/>
    </source>
</evidence>
<dbReference type="Pfam" id="PF00512">
    <property type="entry name" value="HisKA"/>
    <property type="match status" value="1"/>
</dbReference>
<keyword evidence="13" id="KW-1185">Reference proteome</keyword>
<dbReference type="InterPro" id="IPR036097">
    <property type="entry name" value="HisK_dim/P_sf"/>
</dbReference>
<dbReference type="PANTHER" id="PTHR45453:SF1">
    <property type="entry name" value="PHOSPHATE REGULON SENSOR PROTEIN PHOR"/>
    <property type="match status" value="1"/>
</dbReference>
<keyword evidence="5" id="KW-0808">Transferase</keyword>
<dbReference type="Proteomes" id="UP001597343">
    <property type="component" value="Unassembled WGS sequence"/>
</dbReference>
<dbReference type="Gene3D" id="3.30.565.10">
    <property type="entry name" value="Histidine kinase-like ATPase, C-terminal domain"/>
    <property type="match status" value="1"/>
</dbReference>
<dbReference type="InterPro" id="IPR036890">
    <property type="entry name" value="HATPase_C_sf"/>
</dbReference>
<comment type="catalytic activity">
    <reaction evidence="1">
        <text>ATP + protein L-histidine = ADP + protein N-phospho-L-histidine.</text>
        <dbReference type="EC" id="2.7.13.3"/>
    </reaction>
</comment>
<evidence type="ECO:0000256" key="1">
    <source>
        <dbReference type="ARBA" id="ARBA00000085"/>
    </source>
</evidence>
<feature type="transmembrane region" description="Helical" evidence="10">
    <location>
        <begin position="30"/>
        <end position="52"/>
    </location>
</feature>
<evidence type="ECO:0000313" key="13">
    <source>
        <dbReference type="Proteomes" id="UP001597343"/>
    </source>
</evidence>
<dbReference type="GO" id="GO:0016301">
    <property type="term" value="F:kinase activity"/>
    <property type="evidence" value="ECO:0007669"/>
    <property type="project" value="UniProtKB-KW"/>
</dbReference>
<comment type="subcellular location">
    <subcellularLocation>
        <location evidence="2">Membrane</location>
    </subcellularLocation>
</comment>
<evidence type="ECO:0000256" key="2">
    <source>
        <dbReference type="ARBA" id="ARBA00004370"/>
    </source>
</evidence>
<organism evidence="12 13">
    <name type="scientific">Tumebacillus lipolyticus</name>
    <dbReference type="NCBI Taxonomy" id="1280370"/>
    <lineage>
        <taxon>Bacteria</taxon>
        <taxon>Bacillati</taxon>
        <taxon>Bacillota</taxon>
        <taxon>Bacilli</taxon>
        <taxon>Bacillales</taxon>
        <taxon>Alicyclobacillaceae</taxon>
        <taxon>Tumebacillus</taxon>
    </lineage>
</organism>
<dbReference type="SMART" id="SM00387">
    <property type="entry name" value="HATPase_c"/>
    <property type="match status" value="1"/>
</dbReference>
<dbReference type="SMART" id="SM00388">
    <property type="entry name" value="HisKA"/>
    <property type="match status" value="1"/>
</dbReference>
<dbReference type="InterPro" id="IPR004358">
    <property type="entry name" value="Sig_transdc_His_kin-like_C"/>
</dbReference>
<dbReference type="Gene3D" id="1.10.287.130">
    <property type="match status" value="1"/>
</dbReference>
<dbReference type="InterPro" id="IPR050351">
    <property type="entry name" value="BphY/WalK/GraS-like"/>
</dbReference>
<evidence type="ECO:0000256" key="7">
    <source>
        <dbReference type="ARBA" id="ARBA00022777"/>
    </source>
</evidence>
<dbReference type="Pfam" id="PF02518">
    <property type="entry name" value="HATPase_c"/>
    <property type="match status" value="1"/>
</dbReference>
<reference evidence="13" key="1">
    <citation type="journal article" date="2019" name="Int. J. Syst. Evol. Microbiol.">
        <title>The Global Catalogue of Microorganisms (GCM) 10K type strain sequencing project: providing services to taxonomists for standard genome sequencing and annotation.</title>
        <authorList>
            <consortium name="The Broad Institute Genomics Platform"/>
            <consortium name="The Broad Institute Genome Sequencing Center for Infectious Disease"/>
            <person name="Wu L."/>
            <person name="Ma J."/>
        </authorList>
    </citation>
    <scope>NUCLEOTIDE SEQUENCE [LARGE SCALE GENOMIC DNA]</scope>
    <source>
        <strain evidence="13">CGMCC 1.13574</strain>
    </source>
</reference>
<keyword evidence="4" id="KW-0597">Phosphoprotein</keyword>
<dbReference type="CDD" id="cd00082">
    <property type="entry name" value="HisKA"/>
    <property type="match status" value="1"/>
</dbReference>
<evidence type="ECO:0000256" key="10">
    <source>
        <dbReference type="SAM" id="Phobius"/>
    </source>
</evidence>
<dbReference type="InterPro" id="IPR003661">
    <property type="entry name" value="HisK_dim/P_dom"/>
</dbReference>
<name>A0ABW4ZSK2_9BACL</name>